<organism evidence="3 4">
    <name type="scientific">Microbacterium aerolatum</name>
    <dbReference type="NCBI Taxonomy" id="153731"/>
    <lineage>
        <taxon>Bacteria</taxon>
        <taxon>Bacillati</taxon>
        <taxon>Actinomycetota</taxon>
        <taxon>Actinomycetes</taxon>
        <taxon>Micrococcales</taxon>
        <taxon>Microbacteriaceae</taxon>
        <taxon>Microbacterium</taxon>
    </lineage>
</organism>
<dbReference type="EMBL" id="BJUW01000001">
    <property type="protein sequence ID" value="GEK84981.1"/>
    <property type="molecule type" value="Genomic_DNA"/>
</dbReference>
<feature type="transmembrane region" description="Helical" evidence="1">
    <location>
        <begin position="64"/>
        <end position="84"/>
    </location>
</feature>
<evidence type="ECO:0000256" key="1">
    <source>
        <dbReference type="SAM" id="Phobius"/>
    </source>
</evidence>
<sequence length="219" mass="23910">MIPLTADPYAPDGDEARRWAEEELQNPRYADAKPTWFDYLAEDVAEFINGLFSPDTGQQVGSTALVIVAVVIVAALITVLILWGRPRAARRVKRRGVDLLGERDDRTAAQLRAEAERRARDGDWDTATVLRFRALARGLLERDIIDPAPGATAQAIAREAASALAAHHVELTAAAGTFDQVRYLRHPATEQSYRDLAATDDLVSTTRPVAGREPAAVTS</sequence>
<keyword evidence="4" id="KW-1185">Reference proteome</keyword>
<dbReference type="InterPro" id="IPR025403">
    <property type="entry name" value="TgpA-like_C"/>
</dbReference>
<keyword evidence="1" id="KW-1133">Transmembrane helix</keyword>
<evidence type="ECO:0000313" key="3">
    <source>
        <dbReference type="EMBL" id="GEK84981.1"/>
    </source>
</evidence>
<evidence type="ECO:0000259" key="2">
    <source>
        <dbReference type="Pfam" id="PF13559"/>
    </source>
</evidence>
<dbReference type="Pfam" id="PF13559">
    <property type="entry name" value="DUF4129"/>
    <property type="match status" value="1"/>
</dbReference>
<dbReference type="OrthoDB" id="3389322at2"/>
<proteinExistence type="predicted"/>
<protein>
    <recommendedName>
        <fullName evidence="2">Protein-glutamine gamma-glutamyltransferase-like C-terminal domain-containing protein</fullName>
    </recommendedName>
</protein>
<dbReference type="RefSeq" id="WP_147037649.1">
    <property type="nucleotide sequence ID" value="NZ_BJUW01000001.1"/>
</dbReference>
<keyword evidence="1" id="KW-0472">Membrane</keyword>
<evidence type="ECO:0000313" key="4">
    <source>
        <dbReference type="Proteomes" id="UP000321225"/>
    </source>
</evidence>
<keyword evidence="1" id="KW-0812">Transmembrane</keyword>
<reference evidence="3 4" key="1">
    <citation type="submission" date="2019-07" db="EMBL/GenBank/DDBJ databases">
        <title>Whole genome shotgun sequence of Microbacterium aerolatum NBRC 103071.</title>
        <authorList>
            <person name="Hosoyama A."/>
            <person name="Uohara A."/>
            <person name="Ohji S."/>
            <person name="Ichikawa N."/>
        </authorList>
    </citation>
    <scope>NUCLEOTIDE SEQUENCE [LARGE SCALE GENOMIC DNA]</scope>
    <source>
        <strain evidence="3 4">NBRC 103071</strain>
    </source>
</reference>
<comment type="caution">
    <text evidence="3">The sequence shown here is derived from an EMBL/GenBank/DDBJ whole genome shotgun (WGS) entry which is preliminary data.</text>
</comment>
<dbReference type="Proteomes" id="UP000321225">
    <property type="component" value="Unassembled WGS sequence"/>
</dbReference>
<name>A0A511AEB2_9MICO</name>
<gene>
    <name evidence="3" type="ORF">MAE01_01570</name>
</gene>
<feature type="domain" description="Protein-glutamine gamma-glutamyltransferase-like C-terminal" evidence="2">
    <location>
        <begin position="131"/>
        <end position="199"/>
    </location>
</feature>
<accession>A0A511AEB2</accession>
<dbReference type="AlphaFoldDB" id="A0A511AEB2"/>